<reference evidence="2" key="1">
    <citation type="submission" date="2020-04" db="EMBL/GenBank/DDBJ databases">
        <authorList>
            <person name="Chiriac C."/>
            <person name="Salcher M."/>
            <person name="Ghai R."/>
            <person name="Kavagutti S V."/>
        </authorList>
    </citation>
    <scope>NUCLEOTIDE SEQUENCE</scope>
</reference>
<evidence type="ECO:0008006" key="3">
    <source>
        <dbReference type="Google" id="ProtNLM"/>
    </source>
</evidence>
<feature type="region of interest" description="Disordered" evidence="1">
    <location>
        <begin position="1"/>
        <end position="26"/>
    </location>
</feature>
<organism evidence="2">
    <name type="scientific">uncultured Caudovirales phage</name>
    <dbReference type="NCBI Taxonomy" id="2100421"/>
    <lineage>
        <taxon>Viruses</taxon>
        <taxon>Duplodnaviria</taxon>
        <taxon>Heunggongvirae</taxon>
        <taxon>Uroviricota</taxon>
        <taxon>Caudoviricetes</taxon>
        <taxon>Peduoviridae</taxon>
        <taxon>Maltschvirus</taxon>
        <taxon>Maltschvirus maltsch</taxon>
    </lineage>
</organism>
<gene>
    <name evidence="2" type="ORF">UFOVP629_33</name>
</gene>
<protein>
    <recommendedName>
        <fullName evidence="3">HTH merR-type domain-containing protein</fullName>
    </recommendedName>
</protein>
<accession>A0A6J5N8G9</accession>
<sequence>MNRDPLEFFNSLPDFPGKTPPKNRKIVSKDPLAEDRLNGAKSKIMKINGVDRQFFTVGELAKAVNRKPVTIRSWELNGWLPKAKYRTPAPRGTQIPGKVAKGRRLYSLEQVEFLLTALLRFEIDNPAKANWDGFRQHIKNQWPND</sequence>
<dbReference type="SUPFAM" id="SSF46955">
    <property type="entry name" value="Putative DNA-binding domain"/>
    <property type="match status" value="1"/>
</dbReference>
<proteinExistence type="predicted"/>
<name>A0A6J5N8G9_9CAUD</name>
<evidence type="ECO:0000256" key="1">
    <source>
        <dbReference type="SAM" id="MobiDB-lite"/>
    </source>
</evidence>
<evidence type="ECO:0000313" key="2">
    <source>
        <dbReference type="EMBL" id="CAB4154286.1"/>
    </source>
</evidence>
<dbReference type="EMBL" id="LR796612">
    <property type="protein sequence ID" value="CAB4154286.1"/>
    <property type="molecule type" value="Genomic_DNA"/>
</dbReference>
<dbReference type="Gene3D" id="1.10.1660.10">
    <property type="match status" value="1"/>
</dbReference>
<dbReference type="InterPro" id="IPR009061">
    <property type="entry name" value="DNA-bd_dom_put_sf"/>
</dbReference>